<keyword evidence="7" id="KW-0175">Coiled coil</keyword>
<protein>
    <recommendedName>
        <fullName evidence="3">CRISPR system Cms protein Csm5</fullName>
    </recommendedName>
    <alternativeName>
        <fullName evidence="6">CRISPR type III A-associated protein Csm5</fullName>
    </alternativeName>
</protein>
<dbReference type="GO" id="GO:0051607">
    <property type="term" value="P:defense response to virus"/>
    <property type="evidence" value="ECO:0007669"/>
    <property type="project" value="UniProtKB-KW"/>
</dbReference>
<sequence length="551" mass="61283">MNRFFHTTRLALTPLTPIHIGCGEDFEPTNYVIDDGVLFHFDPARVPLADSDRNALISAVGKRGDEAIRELQRFFHTRKDAYAAAAHCVVGVAAGVSEQYARRIGSVAQHESGGRRVANQLEIERCAHHPHNGTPYIPGSSIKGAIRTAWLDQLNDGRSKLPDERSAQDIEKRLLNSRAGFHADPFRLVRIGDAAGPELQSRVVFSTNHKKRLVHDRDGRVVLARGPSTRREVIEPGQFRALSTELSLHALPGVRANDRVPGEAERISDFSTLALACNRYYLKRLDALLELLDARRFAAPDWIEHTRKLFSHLRPRLQAGELMLLRVGRHSGAESVTLDGIRSIRIMTGRNQPPEWSPEGAKTVWLAAEREDDRSGMLPFGWLLAELADTLPDPSVEGWCADQPRTDLATIRARLADARHRATEEAERLRRIAAERQAHELAEAARHAEREAALASMRAEGKLIAEFVEACEARQRSNRKDPCNPGAGIYGRASALAKVALADGGGWSPDDRVALAQALSEWLPRVVDKLDRKDDWKDARKRLKLAVLLGQ</sequence>
<accession>A0A5C7SVJ2</accession>
<dbReference type="GO" id="GO:0003723">
    <property type="term" value="F:RNA binding"/>
    <property type="evidence" value="ECO:0007669"/>
    <property type="project" value="UniProtKB-KW"/>
</dbReference>
<dbReference type="CDD" id="cd09726">
    <property type="entry name" value="RAMP_I_III"/>
    <property type="match status" value="1"/>
</dbReference>
<evidence type="ECO:0000256" key="3">
    <source>
        <dbReference type="ARBA" id="ARBA00016113"/>
    </source>
</evidence>
<evidence type="ECO:0000259" key="8">
    <source>
        <dbReference type="Pfam" id="PF03787"/>
    </source>
</evidence>
<dbReference type="NCBIfam" id="TIGR01899">
    <property type="entry name" value="cas_TM1807_csm5"/>
    <property type="match status" value="1"/>
</dbReference>
<feature type="coiled-coil region" evidence="7">
    <location>
        <begin position="412"/>
        <end position="451"/>
    </location>
</feature>
<dbReference type="RefSeq" id="WP_276657583.1">
    <property type="nucleotide sequence ID" value="NZ_JAYRXT010000440.1"/>
</dbReference>
<feature type="domain" description="CRISPR type III-associated protein" evidence="8">
    <location>
        <begin position="12"/>
        <end position="237"/>
    </location>
</feature>
<evidence type="ECO:0000256" key="5">
    <source>
        <dbReference type="ARBA" id="ARBA00023118"/>
    </source>
</evidence>
<evidence type="ECO:0000256" key="1">
    <source>
        <dbReference type="ARBA" id="ARBA00003088"/>
    </source>
</evidence>
<evidence type="ECO:0000256" key="6">
    <source>
        <dbReference type="ARBA" id="ARBA00031720"/>
    </source>
</evidence>
<proteinExistence type="inferred from homology"/>
<evidence type="ECO:0000313" key="10">
    <source>
        <dbReference type="Proteomes" id="UP000321192"/>
    </source>
</evidence>
<evidence type="ECO:0000256" key="7">
    <source>
        <dbReference type="SAM" id="Coils"/>
    </source>
</evidence>
<organism evidence="9 10">
    <name type="scientific">Thauera aminoaromatica</name>
    <dbReference type="NCBI Taxonomy" id="164330"/>
    <lineage>
        <taxon>Bacteria</taxon>
        <taxon>Pseudomonadati</taxon>
        <taxon>Pseudomonadota</taxon>
        <taxon>Betaproteobacteria</taxon>
        <taxon>Rhodocyclales</taxon>
        <taxon>Zoogloeaceae</taxon>
        <taxon>Thauera</taxon>
    </lineage>
</organism>
<dbReference type="EMBL" id="SSFD01000082">
    <property type="protein sequence ID" value="TXH87719.1"/>
    <property type="molecule type" value="Genomic_DNA"/>
</dbReference>
<dbReference type="Pfam" id="PF03787">
    <property type="entry name" value="RAMPs"/>
    <property type="match status" value="1"/>
</dbReference>
<evidence type="ECO:0000256" key="2">
    <source>
        <dbReference type="ARBA" id="ARBA00006680"/>
    </source>
</evidence>
<gene>
    <name evidence="9" type="primary">csm5</name>
    <name evidence="9" type="ORF">E6Q80_05955</name>
</gene>
<keyword evidence="4" id="KW-0694">RNA-binding</keyword>
<dbReference type="Proteomes" id="UP000321192">
    <property type="component" value="Unassembled WGS sequence"/>
</dbReference>
<comment type="similarity">
    <text evidence="2">Belongs to the CRISPR-associated Csm5 family.</text>
</comment>
<dbReference type="PANTHER" id="PTHR38007">
    <property type="entry name" value="CRISPR SYSTEM CMS PROTEIN CSM5"/>
    <property type="match status" value="1"/>
</dbReference>
<reference evidence="9 10" key="1">
    <citation type="submission" date="2018-09" db="EMBL/GenBank/DDBJ databases">
        <title>Metagenome Assembled Genomes from an Advanced Water Purification Facility.</title>
        <authorList>
            <person name="Stamps B.W."/>
            <person name="Spear J.R."/>
        </authorList>
    </citation>
    <scope>NUCLEOTIDE SEQUENCE [LARGE SCALE GENOMIC DNA]</scope>
    <source>
        <strain evidence="9">Bin_27_1</strain>
    </source>
</reference>
<comment type="caution">
    <text evidence="9">The sequence shown here is derived from an EMBL/GenBank/DDBJ whole genome shotgun (WGS) entry which is preliminary data.</text>
</comment>
<comment type="function">
    <text evidence="1">This subunit might be involved in maturation of a crRNA intermediate to its mature form.</text>
</comment>
<dbReference type="InterPro" id="IPR005537">
    <property type="entry name" value="RAMP_III_fam"/>
</dbReference>
<name>A0A5C7SVJ2_THASP</name>
<evidence type="ECO:0000256" key="4">
    <source>
        <dbReference type="ARBA" id="ARBA00022884"/>
    </source>
</evidence>
<evidence type="ECO:0000313" key="9">
    <source>
        <dbReference type="EMBL" id="TXH87719.1"/>
    </source>
</evidence>
<dbReference type="AlphaFoldDB" id="A0A5C7SVJ2"/>
<keyword evidence="5" id="KW-0051">Antiviral defense</keyword>
<dbReference type="PANTHER" id="PTHR38007:SF1">
    <property type="entry name" value="CRISPR SYSTEM CMS PROTEIN CSM5"/>
    <property type="match status" value="1"/>
</dbReference>
<dbReference type="InterPro" id="IPR010173">
    <property type="entry name" value="CRISPR-assoc_Csm5"/>
</dbReference>